<accession>A0A7D5YCN4</accession>
<name>A0A7D5YCN4_9ACTN</name>
<protein>
    <submittedName>
        <fullName evidence="1">Uncharacterized protein</fullName>
    </submittedName>
</protein>
<sequence length="53" mass="5181">MPPAAPGAPVDALTGLEYAPLVGTTGSVNAVVFTFTLADVRPAADAVSVSVPV</sequence>
<proteinExistence type="predicted"/>
<dbReference type="EMBL" id="CP058905">
    <property type="protein sequence ID" value="QLJ96755.1"/>
    <property type="molecule type" value="Genomic_DNA"/>
</dbReference>
<dbReference type="AlphaFoldDB" id="A0A7D5YCN4"/>
<organism evidence="1">
    <name type="scientific">Micromonospora carbonacea</name>
    <dbReference type="NCBI Taxonomy" id="47853"/>
    <lineage>
        <taxon>Bacteria</taxon>
        <taxon>Bacillati</taxon>
        <taxon>Actinomycetota</taxon>
        <taxon>Actinomycetes</taxon>
        <taxon>Micromonosporales</taxon>
        <taxon>Micromonosporaceae</taxon>
        <taxon>Micromonospora</taxon>
    </lineage>
</organism>
<evidence type="ECO:0000313" key="1">
    <source>
        <dbReference type="EMBL" id="QLJ96755.1"/>
    </source>
</evidence>
<gene>
    <name evidence="1" type="ORF">HZU44_17780</name>
</gene>
<reference evidence="1" key="1">
    <citation type="submission" date="2020-08" db="EMBL/GenBank/DDBJ databases">
        <title>A bifunctional nitrone conjugated secondary metabolite targeting the ribosome.</title>
        <authorList>
            <person name="Limbrick E.M."/>
            <person name="Graf M."/>
            <person name="Derewacz D.K."/>
            <person name="Nguyen F."/>
            <person name="Spraggins J.M."/>
            <person name="Wieland M."/>
            <person name="Ynigez-Gutierrez A.E."/>
            <person name="Reisman B.J."/>
            <person name="Zinshteyn B."/>
            <person name="McCulloch K."/>
            <person name="Iverson T.M."/>
            <person name="Green R."/>
            <person name="Wilson D.N."/>
            <person name="Bachmann B.O."/>
        </authorList>
    </citation>
    <scope>NUCLEOTIDE SEQUENCE</scope>
    <source>
        <strain evidence="1">Africana</strain>
    </source>
</reference>